<reference evidence="1" key="1">
    <citation type="journal article" date="2021" name="PeerJ">
        <title>Extensive microbial diversity within the chicken gut microbiome revealed by metagenomics and culture.</title>
        <authorList>
            <person name="Gilroy R."/>
            <person name="Ravi A."/>
            <person name="Getino M."/>
            <person name="Pursley I."/>
            <person name="Horton D.L."/>
            <person name="Alikhan N.F."/>
            <person name="Baker D."/>
            <person name="Gharbi K."/>
            <person name="Hall N."/>
            <person name="Watson M."/>
            <person name="Adriaenssens E.M."/>
            <person name="Foster-Nyarko E."/>
            <person name="Jarju S."/>
            <person name="Secka A."/>
            <person name="Antonio M."/>
            <person name="Oren A."/>
            <person name="Chaudhuri R.R."/>
            <person name="La Ragione R."/>
            <person name="Hildebrand F."/>
            <person name="Pallen M.J."/>
        </authorList>
    </citation>
    <scope>NUCLEOTIDE SEQUENCE</scope>
    <source>
        <strain evidence="1">ChiSjej1B19-5720</strain>
    </source>
</reference>
<protein>
    <recommendedName>
        <fullName evidence="3">DUF2383 domain-containing protein</fullName>
    </recommendedName>
</protein>
<evidence type="ECO:0008006" key="3">
    <source>
        <dbReference type="Google" id="ProtNLM"/>
    </source>
</evidence>
<dbReference type="Proteomes" id="UP000823842">
    <property type="component" value="Unassembled WGS sequence"/>
</dbReference>
<evidence type="ECO:0000313" key="1">
    <source>
        <dbReference type="EMBL" id="HJB28910.1"/>
    </source>
</evidence>
<comment type="caution">
    <text evidence="1">The sequence shown here is derived from an EMBL/GenBank/DDBJ whole genome shotgun (WGS) entry which is preliminary data.</text>
</comment>
<accession>A0A9D2LTB8</accession>
<sequence length="143" mass="16611">MNANAELLNFVYQNSQMGVDTLGQLIDITDNQGFREYLETQKESYEEYHKKARQMLNENGYDEKGLNAFEKIRTYLMVNLQTMGDNSVSHIAEMLIQGSSMGITDAVKKIHEYEGQAEKDILKLMKELQVFEEKNVEKLKEYL</sequence>
<reference evidence="1" key="2">
    <citation type="submission" date="2021-04" db="EMBL/GenBank/DDBJ databases">
        <authorList>
            <person name="Gilroy R."/>
        </authorList>
    </citation>
    <scope>NUCLEOTIDE SEQUENCE</scope>
    <source>
        <strain evidence="1">ChiSjej1B19-5720</strain>
    </source>
</reference>
<proteinExistence type="predicted"/>
<evidence type="ECO:0000313" key="2">
    <source>
        <dbReference type="Proteomes" id="UP000823842"/>
    </source>
</evidence>
<gene>
    <name evidence="1" type="ORF">IAA06_08970</name>
</gene>
<name>A0A9D2LTB8_9FIRM</name>
<organism evidence="1 2">
    <name type="scientific">Candidatus Blautia faecavium</name>
    <dbReference type="NCBI Taxonomy" id="2838487"/>
    <lineage>
        <taxon>Bacteria</taxon>
        <taxon>Bacillati</taxon>
        <taxon>Bacillota</taxon>
        <taxon>Clostridia</taxon>
        <taxon>Lachnospirales</taxon>
        <taxon>Lachnospiraceae</taxon>
        <taxon>Blautia</taxon>
    </lineage>
</organism>
<dbReference type="AlphaFoldDB" id="A0A9D2LTB8"/>
<dbReference type="EMBL" id="DWYZ01000167">
    <property type="protein sequence ID" value="HJB28910.1"/>
    <property type="molecule type" value="Genomic_DNA"/>
</dbReference>